<keyword evidence="1" id="KW-0472">Membrane</keyword>
<evidence type="ECO:0000256" key="1">
    <source>
        <dbReference type="SAM" id="Phobius"/>
    </source>
</evidence>
<reference evidence="2" key="1">
    <citation type="journal article" date="2011" name="Appl. Environ. Microbiol.">
        <title>Two Large, Related, Cryptic Plasmids from Geographically Distinct Isolates of Sulfobacillus thermotolerans.</title>
        <authorList>
            <person name="Deane S.M."/>
            <person name="Rawlings D.E."/>
        </authorList>
    </citation>
    <scope>NUCLEOTIDE SEQUENCE</scope>
    <source>
        <strain evidence="2">Y0017</strain>
        <plasmid evidence="2">pY0017</plasmid>
    </source>
</reference>
<evidence type="ECO:0008006" key="3">
    <source>
        <dbReference type="Google" id="ProtNLM"/>
    </source>
</evidence>
<protein>
    <recommendedName>
        <fullName evidence="3">Peptidase M50 domain-containing protein</fullName>
    </recommendedName>
</protein>
<dbReference type="AlphaFoldDB" id="G5CJ86"/>
<organism evidence="2">
    <name type="scientific">Sulfobacillus thermotolerans</name>
    <dbReference type="NCBI Taxonomy" id="338644"/>
    <lineage>
        <taxon>Bacteria</taxon>
        <taxon>Bacillati</taxon>
        <taxon>Bacillota</taxon>
        <taxon>Clostridia</taxon>
        <taxon>Eubacteriales</taxon>
        <taxon>Clostridiales Family XVII. Incertae Sedis</taxon>
        <taxon>Sulfobacillus</taxon>
    </lineage>
</organism>
<dbReference type="Pfam" id="PF13398">
    <property type="entry name" value="Peptidase_M50B"/>
    <property type="match status" value="1"/>
</dbReference>
<accession>G5CJ86</accession>
<geneLocation type="plasmid" evidence="2">
    <name>pY0017</name>
</geneLocation>
<sequence length="130" mass="13986">MEDLLVVAVSMIFAHEGAHVLVNRLLGGQFRRVVFRGLAVGVELTVTGLSPTAVAWTLIAGPLAEALVAGAASILAPRADAWWLLLLAVQWGTNVVPWGFFPNDGTRLWRLWKPDPASSSIMCKRKVGGL</sequence>
<keyword evidence="1" id="KW-1133">Transmembrane helix</keyword>
<proteinExistence type="predicted"/>
<dbReference type="RefSeq" id="WP_014107026.1">
    <property type="nucleotide sequence ID" value="NC_016040.1"/>
</dbReference>
<feature type="transmembrane region" description="Helical" evidence="1">
    <location>
        <begin position="81"/>
        <end position="101"/>
    </location>
</feature>
<name>G5CJ86_9FIRM</name>
<feature type="transmembrane region" description="Helical" evidence="1">
    <location>
        <begin position="38"/>
        <end position="61"/>
    </location>
</feature>
<keyword evidence="2" id="KW-0614">Plasmid</keyword>
<evidence type="ECO:0000313" key="2">
    <source>
        <dbReference type="EMBL" id="AEP14363.1"/>
    </source>
</evidence>
<dbReference type="InterPro" id="IPR049500">
    <property type="entry name" value="Peptidase_M50B-like"/>
</dbReference>
<feature type="transmembrane region" description="Helical" evidence="1">
    <location>
        <begin position="6"/>
        <end position="26"/>
    </location>
</feature>
<gene>
    <name evidence="2" type="primary">orfY47</name>
</gene>
<keyword evidence="1" id="KW-0812">Transmembrane</keyword>
<dbReference type="EMBL" id="JN119830">
    <property type="protein sequence ID" value="AEP14363.1"/>
    <property type="molecule type" value="Genomic_DNA"/>
</dbReference>